<dbReference type="Proteomes" id="UP000235748">
    <property type="component" value="Unassembled WGS sequence"/>
</dbReference>
<feature type="compositionally biased region" description="Polar residues" evidence="1">
    <location>
        <begin position="140"/>
        <end position="155"/>
    </location>
</feature>
<accession>A0A2N6QHG8</accession>
<evidence type="ECO:0000313" key="5">
    <source>
        <dbReference type="Proteomes" id="UP000235748"/>
    </source>
</evidence>
<evidence type="ECO:0000259" key="3">
    <source>
        <dbReference type="Pfam" id="PF13273"/>
    </source>
</evidence>
<proteinExistence type="predicted"/>
<feature type="region of interest" description="Disordered" evidence="1">
    <location>
        <begin position="140"/>
        <end position="189"/>
    </location>
</feature>
<sequence length="189" mass="21055">MNRTTVRTLAWIGNGLKILALILLILFWIFINVTSMYNASVMDDEDAAGLLVFNFFLGIGFVFFIISLVVSMLATAWIGKKDKPAGIMLIVIGGLGLLSSAVITGALWLISGILLLVTINDEKNNLYNERTQQSYADSQYSNTVHENSTTNEKQTPQSNQNEEESESTSTFSPKKSEEDNQQEDQPYKF</sequence>
<dbReference type="EMBL" id="PNGG01000003">
    <property type="protein sequence ID" value="PMC18966.1"/>
    <property type="molecule type" value="Genomic_DNA"/>
</dbReference>
<gene>
    <name evidence="4" type="ORF">CJ235_06780</name>
</gene>
<dbReference type="RefSeq" id="WP_070503602.1">
    <property type="nucleotide sequence ID" value="NZ_JALCYA010000004.1"/>
</dbReference>
<keyword evidence="2" id="KW-0812">Transmembrane</keyword>
<evidence type="ECO:0000256" key="2">
    <source>
        <dbReference type="SAM" id="Phobius"/>
    </source>
</evidence>
<protein>
    <submittedName>
        <fullName evidence="4">DUF4064 domain-containing protein</fullName>
    </submittedName>
</protein>
<evidence type="ECO:0000313" key="4">
    <source>
        <dbReference type="EMBL" id="PMC18966.1"/>
    </source>
</evidence>
<feature type="transmembrane region" description="Helical" evidence="2">
    <location>
        <begin position="9"/>
        <end position="31"/>
    </location>
</feature>
<dbReference type="STRING" id="170573.GCA_001076995_01660"/>
<reference evidence="4 5" key="1">
    <citation type="submission" date="2017-09" db="EMBL/GenBank/DDBJ databases">
        <title>Bacterial strain isolated from the female urinary microbiota.</title>
        <authorList>
            <person name="Thomas-White K."/>
            <person name="Kumar N."/>
            <person name="Forster S."/>
            <person name="Putonti C."/>
            <person name="Lawley T."/>
            <person name="Wolfe A.J."/>
        </authorList>
    </citation>
    <scope>NUCLEOTIDE SEQUENCE [LARGE SCALE GENOMIC DNA]</scope>
    <source>
        <strain evidence="4 5">UMB0834</strain>
    </source>
</reference>
<feature type="domain" description="DUF4064" evidence="3">
    <location>
        <begin position="2"/>
        <end position="98"/>
    </location>
</feature>
<comment type="caution">
    <text evidence="4">The sequence shown here is derived from an EMBL/GenBank/DDBJ whole genome shotgun (WGS) entry which is preliminary data.</text>
</comment>
<keyword evidence="2" id="KW-0472">Membrane</keyword>
<keyword evidence="2" id="KW-1133">Transmembrane helix</keyword>
<dbReference type="AlphaFoldDB" id="A0A2N6QHG8"/>
<name>A0A2N6QHG8_9STAP</name>
<organism evidence="4 5">
    <name type="scientific">Staphylococcus pettenkoferi</name>
    <dbReference type="NCBI Taxonomy" id="170573"/>
    <lineage>
        <taxon>Bacteria</taxon>
        <taxon>Bacillati</taxon>
        <taxon>Bacillota</taxon>
        <taxon>Bacilli</taxon>
        <taxon>Bacillales</taxon>
        <taxon>Staphylococcaceae</taxon>
        <taxon>Staphylococcus</taxon>
    </lineage>
</organism>
<feature type="transmembrane region" description="Helical" evidence="2">
    <location>
        <begin position="86"/>
        <end position="119"/>
    </location>
</feature>
<dbReference type="Pfam" id="PF13273">
    <property type="entry name" value="DUF4064"/>
    <property type="match status" value="1"/>
</dbReference>
<evidence type="ECO:0000256" key="1">
    <source>
        <dbReference type="SAM" id="MobiDB-lite"/>
    </source>
</evidence>
<feature type="transmembrane region" description="Helical" evidence="2">
    <location>
        <begin position="51"/>
        <end position="74"/>
    </location>
</feature>
<dbReference type="InterPro" id="IPR025273">
    <property type="entry name" value="DUF4064"/>
</dbReference>